<feature type="domain" description="Neurotransmitter-gated ion-channel ligand-binding" evidence="15">
    <location>
        <begin position="2"/>
        <end position="189"/>
    </location>
</feature>
<dbReference type="EMBL" id="JARBDR010000903">
    <property type="protein sequence ID" value="KAJ8304339.1"/>
    <property type="molecule type" value="Genomic_DNA"/>
</dbReference>
<evidence type="ECO:0000256" key="14">
    <source>
        <dbReference type="RuleBase" id="RU000687"/>
    </source>
</evidence>
<dbReference type="PROSITE" id="PS00236">
    <property type="entry name" value="NEUROTR_ION_CHANNEL"/>
    <property type="match status" value="1"/>
</dbReference>
<keyword evidence="12 14" id="KW-0407">Ion channel</keyword>
<evidence type="ECO:0000256" key="3">
    <source>
        <dbReference type="ARBA" id="ARBA00022692"/>
    </source>
</evidence>
<comment type="subcellular location">
    <subcellularLocation>
        <location evidence="13">Synaptic cell membrane</location>
        <topology evidence="13">Multi-pass membrane protein</topology>
    </subcellularLocation>
</comment>
<dbReference type="Pfam" id="PF02931">
    <property type="entry name" value="Neur_chan_LBD"/>
    <property type="match status" value="1"/>
</dbReference>
<dbReference type="InterPro" id="IPR006201">
    <property type="entry name" value="Neur_channel"/>
</dbReference>
<evidence type="ECO:0000313" key="18">
    <source>
        <dbReference type="Proteomes" id="UP001217089"/>
    </source>
</evidence>
<dbReference type="SUPFAM" id="SSF90112">
    <property type="entry name" value="Neurotransmitter-gated ion-channel transmembrane pore"/>
    <property type="match status" value="1"/>
</dbReference>
<evidence type="ECO:0000256" key="1">
    <source>
        <dbReference type="ARBA" id="ARBA00022448"/>
    </source>
</evidence>
<evidence type="ECO:0000256" key="11">
    <source>
        <dbReference type="ARBA" id="ARBA00023286"/>
    </source>
</evidence>
<dbReference type="CDD" id="cd18997">
    <property type="entry name" value="LGIC_ECD_nAChR"/>
    <property type="match status" value="1"/>
</dbReference>
<evidence type="ECO:0000256" key="9">
    <source>
        <dbReference type="ARBA" id="ARBA00023170"/>
    </source>
</evidence>
<name>A0ABQ9EGC5_TEGGR</name>
<gene>
    <name evidence="17" type="ORF">KUTeg_017922</name>
</gene>
<dbReference type="InterPro" id="IPR036734">
    <property type="entry name" value="Neur_chan_lig-bd_sf"/>
</dbReference>
<feature type="transmembrane region" description="Helical" evidence="14">
    <location>
        <begin position="222"/>
        <end position="240"/>
    </location>
</feature>
<keyword evidence="9" id="KW-0675">Receptor</keyword>
<evidence type="ECO:0000259" key="15">
    <source>
        <dbReference type="Pfam" id="PF02931"/>
    </source>
</evidence>
<evidence type="ECO:0000313" key="17">
    <source>
        <dbReference type="EMBL" id="KAJ8304339.1"/>
    </source>
</evidence>
<dbReference type="PRINTS" id="PR00254">
    <property type="entry name" value="NICOTINICR"/>
</dbReference>
<keyword evidence="11" id="KW-1071">Ligand-gated ion channel</keyword>
<dbReference type="NCBIfam" id="TIGR00860">
    <property type="entry name" value="LIC"/>
    <property type="match status" value="1"/>
</dbReference>
<evidence type="ECO:0000256" key="12">
    <source>
        <dbReference type="ARBA" id="ARBA00023303"/>
    </source>
</evidence>
<keyword evidence="6 14" id="KW-0406">Ion transport</keyword>
<comment type="similarity">
    <text evidence="14">Belongs to the ligand-gated ion channel (TC 1.A.9) family.</text>
</comment>
<accession>A0ABQ9EGC5</accession>
<sequence>MLHHLFEENHYNPLERPVENESEPIVVRFAIVLQQIIDVDEKNQILHSNIWLQMTWIDANLVWDPKEFGGIEAIRVPATQIWKPDILMYNSADKAFDATYHTNIIVSHDGNCSWIPPGMFKSTCVIDIAWFPFDEQKCKLKFGSWTYDGRQLDLQLDEKLQGSGDTSNFIRNGEWELIDITFTLHIRRRTLYYGFNIIIPCVLISSMSLLLFLLPPDSGEKISLGVTILLSLMVFLLLVAETMPPTSDAVPLIGIYFCCIMIMCSLSVMFTVIVHTWVNGWLACLLQMKKPGRESKEQQRDYVHRARLRDSMLQERQARSLLGDVLDTEEEMRIVNGIFSGGAAVKREETTFTASPNTHELLAILKEVRRITTKCKREEEEIELKCEWRFAAMVIDRLCLWICLTFTVISTGVEKSGTELRTLKITKIFGIEFLCLIIRNEHTKIHLQLEVEFWRHAVF</sequence>
<evidence type="ECO:0000256" key="2">
    <source>
        <dbReference type="ARBA" id="ARBA00022475"/>
    </source>
</evidence>
<feature type="transmembrane region" description="Helical" evidence="14">
    <location>
        <begin position="252"/>
        <end position="278"/>
    </location>
</feature>
<keyword evidence="18" id="KW-1185">Reference proteome</keyword>
<dbReference type="SUPFAM" id="SSF63712">
    <property type="entry name" value="Nicotinic receptor ligand binding domain-like"/>
    <property type="match status" value="1"/>
</dbReference>
<keyword evidence="5" id="KW-0770">Synapse</keyword>
<dbReference type="InterPro" id="IPR038050">
    <property type="entry name" value="Neuro_actylchol_rec"/>
</dbReference>
<evidence type="ECO:0000259" key="16">
    <source>
        <dbReference type="Pfam" id="PF02932"/>
    </source>
</evidence>
<proteinExistence type="inferred from homology"/>
<evidence type="ECO:0000256" key="5">
    <source>
        <dbReference type="ARBA" id="ARBA00023018"/>
    </source>
</evidence>
<keyword evidence="7 14" id="KW-0472">Membrane</keyword>
<protein>
    <submittedName>
        <fullName evidence="17">Uncharacterized protein</fullName>
    </submittedName>
</protein>
<dbReference type="Proteomes" id="UP001217089">
    <property type="component" value="Unassembled WGS sequence"/>
</dbReference>
<dbReference type="InterPro" id="IPR036719">
    <property type="entry name" value="Neuro-gated_channel_TM_sf"/>
</dbReference>
<feature type="transmembrane region" description="Helical" evidence="14">
    <location>
        <begin position="191"/>
        <end position="216"/>
    </location>
</feature>
<evidence type="ECO:0000256" key="8">
    <source>
        <dbReference type="ARBA" id="ARBA00023157"/>
    </source>
</evidence>
<evidence type="ECO:0000256" key="7">
    <source>
        <dbReference type="ARBA" id="ARBA00023136"/>
    </source>
</evidence>
<evidence type="ECO:0000256" key="4">
    <source>
        <dbReference type="ARBA" id="ARBA00022989"/>
    </source>
</evidence>
<dbReference type="CDD" id="cd19051">
    <property type="entry name" value="LGIC_TM_cation"/>
    <property type="match status" value="1"/>
</dbReference>
<comment type="caution">
    <text evidence="17">The sequence shown here is derived from an EMBL/GenBank/DDBJ whole genome shotgun (WGS) entry which is preliminary data.</text>
</comment>
<dbReference type="PRINTS" id="PR00252">
    <property type="entry name" value="NRIONCHANNEL"/>
</dbReference>
<dbReference type="Gene3D" id="1.20.58.390">
    <property type="entry name" value="Neurotransmitter-gated ion-channel transmembrane domain"/>
    <property type="match status" value="2"/>
</dbReference>
<keyword evidence="2" id="KW-1003">Cell membrane</keyword>
<organism evidence="17 18">
    <name type="scientific">Tegillarca granosa</name>
    <name type="common">Malaysian cockle</name>
    <name type="synonym">Anadara granosa</name>
    <dbReference type="NCBI Taxonomy" id="220873"/>
    <lineage>
        <taxon>Eukaryota</taxon>
        <taxon>Metazoa</taxon>
        <taxon>Spiralia</taxon>
        <taxon>Lophotrochozoa</taxon>
        <taxon>Mollusca</taxon>
        <taxon>Bivalvia</taxon>
        <taxon>Autobranchia</taxon>
        <taxon>Pteriomorphia</taxon>
        <taxon>Arcoida</taxon>
        <taxon>Arcoidea</taxon>
        <taxon>Arcidae</taxon>
        <taxon>Tegillarca</taxon>
    </lineage>
</organism>
<keyword evidence="4 14" id="KW-1133">Transmembrane helix</keyword>
<dbReference type="InterPro" id="IPR002394">
    <property type="entry name" value="Nicotinic_acetylcholine_rcpt"/>
</dbReference>
<keyword evidence="3 14" id="KW-0812">Transmembrane</keyword>
<evidence type="ECO:0000256" key="10">
    <source>
        <dbReference type="ARBA" id="ARBA00023180"/>
    </source>
</evidence>
<dbReference type="PANTHER" id="PTHR18945">
    <property type="entry name" value="NEUROTRANSMITTER GATED ION CHANNEL"/>
    <property type="match status" value="1"/>
</dbReference>
<comment type="caution">
    <text evidence="14">Lacks conserved residue(s) required for the propagation of feature annotation.</text>
</comment>
<keyword evidence="1 14" id="KW-0813">Transport</keyword>
<evidence type="ECO:0000256" key="13">
    <source>
        <dbReference type="ARBA" id="ARBA00034099"/>
    </source>
</evidence>
<reference evidence="17 18" key="1">
    <citation type="submission" date="2022-12" db="EMBL/GenBank/DDBJ databases">
        <title>Chromosome-level genome of Tegillarca granosa.</title>
        <authorList>
            <person name="Kim J."/>
        </authorList>
    </citation>
    <scope>NUCLEOTIDE SEQUENCE [LARGE SCALE GENOMIC DNA]</scope>
    <source>
        <strain evidence="17">Teg-2019</strain>
        <tissue evidence="17">Adductor muscle</tissue>
    </source>
</reference>
<dbReference type="Gene3D" id="2.70.170.10">
    <property type="entry name" value="Neurotransmitter-gated ion-channel ligand-binding domain"/>
    <property type="match status" value="1"/>
</dbReference>
<dbReference type="InterPro" id="IPR006029">
    <property type="entry name" value="Neurotrans-gated_channel_TM"/>
</dbReference>
<keyword evidence="8" id="KW-1015">Disulfide bond</keyword>
<feature type="domain" description="Neurotransmitter-gated ion-channel transmembrane" evidence="16">
    <location>
        <begin position="197"/>
        <end position="411"/>
    </location>
</feature>
<keyword evidence="10" id="KW-0325">Glycoprotein</keyword>
<evidence type="ECO:0000256" key="6">
    <source>
        <dbReference type="ARBA" id="ARBA00023065"/>
    </source>
</evidence>
<dbReference type="InterPro" id="IPR006202">
    <property type="entry name" value="Neur_chan_lig-bd"/>
</dbReference>
<dbReference type="Pfam" id="PF02932">
    <property type="entry name" value="Neur_chan_memb"/>
    <property type="match status" value="1"/>
</dbReference>
<dbReference type="InterPro" id="IPR018000">
    <property type="entry name" value="Neurotransmitter_ion_chnl_CS"/>
</dbReference>